<dbReference type="EMBL" id="CAXDID020000001">
    <property type="protein sequence ID" value="CAL5970610.1"/>
    <property type="molecule type" value="Genomic_DNA"/>
</dbReference>
<sequence>MKTAQIQQLLMKKPSPTDSAEILEQHGEDLIIQILRKPESSESLERMLSSLQLVTFISQYQTCCEQISRSPEFENLIRTCLHSSVRMKTSKLFHLYIAILTNMCIQDEICERVSKCILPQEVVVIYSELISTNNTNALYFLENVSRSMIPTTPLLQAIVVHLQKRGPVSTQISKIIRNLFIHLRDEHDIIQVYTPLVKDLILECTGEEFKEQFLNGLKIFETEHKEVFNDQKMHADITIFNLIEALILYVRLDKSEVKKLYPQLRELHMHMIKKAGDNFENELNDAINVLIEHCISDDVEEPRKQEEPAADGEIETRLDAVE</sequence>
<evidence type="ECO:0000313" key="2">
    <source>
        <dbReference type="EMBL" id="CAL5970610.1"/>
    </source>
</evidence>
<evidence type="ECO:0000256" key="1">
    <source>
        <dbReference type="SAM" id="MobiDB-lite"/>
    </source>
</evidence>
<gene>
    <name evidence="2" type="ORF">HINF_LOCUS550</name>
</gene>
<accession>A0ABP1GJA5</accession>
<dbReference type="Proteomes" id="UP001642409">
    <property type="component" value="Unassembled WGS sequence"/>
</dbReference>
<proteinExistence type="predicted"/>
<comment type="caution">
    <text evidence="2">The sequence shown here is derived from an EMBL/GenBank/DDBJ whole genome shotgun (WGS) entry which is preliminary data.</text>
</comment>
<name>A0ABP1GJA5_9EUKA</name>
<evidence type="ECO:0000313" key="3">
    <source>
        <dbReference type="Proteomes" id="UP001642409"/>
    </source>
</evidence>
<protein>
    <submittedName>
        <fullName evidence="2">Uncharacterized protein</fullName>
    </submittedName>
</protein>
<reference evidence="2 3" key="1">
    <citation type="submission" date="2024-07" db="EMBL/GenBank/DDBJ databases">
        <authorList>
            <person name="Akdeniz Z."/>
        </authorList>
    </citation>
    <scope>NUCLEOTIDE SEQUENCE [LARGE SCALE GENOMIC DNA]</scope>
</reference>
<feature type="region of interest" description="Disordered" evidence="1">
    <location>
        <begin position="300"/>
        <end position="322"/>
    </location>
</feature>
<organism evidence="2 3">
    <name type="scientific">Hexamita inflata</name>
    <dbReference type="NCBI Taxonomy" id="28002"/>
    <lineage>
        <taxon>Eukaryota</taxon>
        <taxon>Metamonada</taxon>
        <taxon>Diplomonadida</taxon>
        <taxon>Hexamitidae</taxon>
        <taxon>Hexamitinae</taxon>
        <taxon>Hexamita</taxon>
    </lineage>
</organism>
<keyword evidence="3" id="KW-1185">Reference proteome</keyword>